<protein>
    <recommendedName>
        <fullName evidence="1">Methyltransferase domain-containing protein</fullName>
    </recommendedName>
</protein>
<keyword evidence="3" id="KW-1185">Reference proteome</keyword>
<dbReference type="PANTHER" id="PTHR12496">
    <property type="entry name" value="CGI-41 METHYLTRANSFERASE"/>
    <property type="match status" value="1"/>
</dbReference>
<name>A0AAV8ZLZ4_9CUCU</name>
<evidence type="ECO:0000313" key="2">
    <source>
        <dbReference type="EMBL" id="KAJ8966003.1"/>
    </source>
</evidence>
<dbReference type="AlphaFoldDB" id="A0AAV8ZLZ4"/>
<dbReference type="Gene3D" id="3.40.50.150">
    <property type="entry name" value="Vaccinia Virus protein VP39"/>
    <property type="match status" value="1"/>
</dbReference>
<comment type="caution">
    <text evidence="2">The sequence shown here is derived from an EMBL/GenBank/DDBJ whole genome shotgun (WGS) entry which is preliminary data.</text>
</comment>
<organism evidence="2 3">
    <name type="scientific">Rhamnusium bicolor</name>
    <dbReference type="NCBI Taxonomy" id="1586634"/>
    <lineage>
        <taxon>Eukaryota</taxon>
        <taxon>Metazoa</taxon>
        <taxon>Ecdysozoa</taxon>
        <taxon>Arthropoda</taxon>
        <taxon>Hexapoda</taxon>
        <taxon>Insecta</taxon>
        <taxon>Pterygota</taxon>
        <taxon>Neoptera</taxon>
        <taxon>Endopterygota</taxon>
        <taxon>Coleoptera</taxon>
        <taxon>Polyphaga</taxon>
        <taxon>Cucujiformia</taxon>
        <taxon>Chrysomeloidea</taxon>
        <taxon>Cerambycidae</taxon>
        <taxon>Lepturinae</taxon>
        <taxon>Rhagiini</taxon>
        <taxon>Rhamnusium</taxon>
    </lineage>
</organism>
<evidence type="ECO:0000313" key="3">
    <source>
        <dbReference type="Proteomes" id="UP001162156"/>
    </source>
</evidence>
<dbReference type="GO" id="GO:0000179">
    <property type="term" value="F:rRNA (adenine-N6,N6-)-dimethyltransferase activity"/>
    <property type="evidence" value="ECO:0007669"/>
    <property type="project" value="InterPro"/>
</dbReference>
<evidence type="ECO:0000259" key="1">
    <source>
        <dbReference type="Pfam" id="PF13679"/>
    </source>
</evidence>
<dbReference type="EMBL" id="JANEYF010001105">
    <property type="protein sequence ID" value="KAJ8966003.1"/>
    <property type="molecule type" value="Genomic_DNA"/>
</dbReference>
<feature type="domain" description="Methyltransferase" evidence="1">
    <location>
        <begin position="6"/>
        <end position="148"/>
    </location>
</feature>
<dbReference type="InterPro" id="IPR052220">
    <property type="entry name" value="METTL25"/>
</dbReference>
<gene>
    <name evidence="2" type="ORF">NQ314_003781</name>
</gene>
<dbReference type="Proteomes" id="UP001162156">
    <property type="component" value="Unassembled WGS sequence"/>
</dbReference>
<dbReference type="PANTHER" id="PTHR12496:SF2">
    <property type="entry name" value="METHYLTRANSFERASE-LIKE PROTEIN 25B"/>
    <property type="match status" value="1"/>
</dbReference>
<dbReference type="InterPro" id="IPR029063">
    <property type="entry name" value="SAM-dependent_MTases_sf"/>
</dbReference>
<dbReference type="PROSITE" id="PS01131">
    <property type="entry name" value="RRNA_A_DIMETH"/>
    <property type="match status" value="1"/>
</dbReference>
<proteinExistence type="predicted"/>
<dbReference type="Pfam" id="PF13679">
    <property type="entry name" value="Methyltransf_32"/>
    <property type="match status" value="1"/>
</dbReference>
<accession>A0AAV8ZLZ4</accession>
<sequence length="323" mass="37037">MARICYETALKSNCFYLVDIGSGLGHLSRMLSYGYGFKVCTFEADTSLCVIAKELDNKFEKALKSKSLLHKSTFKTVHVNKRIEPDFQIEDFVKLMKEAFNDSNKNFKFGIVGLHPCGNLGSTLLRLYNECPNATFINISSCCYMKLTLQPSLIAGFPLSNYCKDKNFNLTYLSCEIACHAIENYVERLKTPQNYNMLKIHAYRAALEKIMISLDENLKHSAVCSVKYDESLSFKKYCNKALKHKEIVPSDRITSFYEEIINKTWKNVVVFYSVRLLLAPLVETIILFDRLLYAEECNSYCEILPAFDCNISPRNHVLSARKK</sequence>
<dbReference type="InterPro" id="IPR025714">
    <property type="entry name" value="Methyltranfer_dom"/>
</dbReference>
<dbReference type="SUPFAM" id="SSF53335">
    <property type="entry name" value="S-adenosyl-L-methionine-dependent methyltransferases"/>
    <property type="match status" value="1"/>
</dbReference>
<dbReference type="InterPro" id="IPR020596">
    <property type="entry name" value="rRNA_Ade_Mease_Trfase_CS"/>
</dbReference>
<reference evidence="2" key="1">
    <citation type="journal article" date="2023" name="Insect Mol. Biol.">
        <title>Genome sequencing provides insights into the evolution of gene families encoding plant cell wall-degrading enzymes in longhorned beetles.</title>
        <authorList>
            <person name="Shin N.R."/>
            <person name="Okamura Y."/>
            <person name="Kirsch R."/>
            <person name="Pauchet Y."/>
        </authorList>
    </citation>
    <scope>NUCLEOTIDE SEQUENCE</scope>
    <source>
        <strain evidence="2">RBIC_L_NR</strain>
    </source>
</reference>